<keyword evidence="5" id="KW-1185">Reference proteome</keyword>
<evidence type="ECO:0000313" key="4">
    <source>
        <dbReference type="EMBL" id="MCZ0703668.1"/>
    </source>
</evidence>
<dbReference type="PANTHER" id="PTHR21666:SF291">
    <property type="entry name" value="STAGE II SPORULATION PROTEIN Q"/>
    <property type="match status" value="1"/>
</dbReference>
<organism evidence="4 5">
    <name type="scientific">Natronobacillus azotifigens</name>
    <dbReference type="NCBI Taxonomy" id="472978"/>
    <lineage>
        <taxon>Bacteria</taxon>
        <taxon>Bacillati</taxon>
        <taxon>Bacillota</taxon>
        <taxon>Bacilli</taxon>
        <taxon>Bacillales</taxon>
        <taxon>Bacillaceae</taxon>
        <taxon>Natronobacillus</taxon>
    </lineage>
</organism>
<keyword evidence="2" id="KW-0812">Transmembrane</keyword>
<evidence type="ECO:0000313" key="5">
    <source>
        <dbReference type="Proteomes" id="UP001084197"/>
    </source>
</evidence>
<dbReference type="InterPro" id="IPR011055">
    <property type="entry name" value="Dup_hybrid_motif"/>
</dbReference>
<evidence type="ECO:0000259" key="3">
    <source>
        <dbReference type="Pfam" id="PF01551"/>
    </source>
</evidence>
<dbReference type="Pfam" id="PF01551">
    <property type="entry name" value="Peptidase_M23"/>
    <property type="match status" value="1"/>
</dbReference>
<proteinExistence type="predicted"/>
<feature type="domain" description="M23ase beta-sheet core" evidence="3">
    <location>
        <begin position="128"/>
        <end position="225"/>
    </location>
</feature>
<dbReference type="InterPro" id="IPR050570">
    <property type="entry name" value="Cell_wall_metabolism_enzyme"/>
</dbReference>
<evidence type="ECO:0000256" key="2">
    <source>
        <dbReference type="SAM" id="Phobius"/>
    </source>
</evidence>
<keyword evidence="2" id="KW-0472">Membrane</keyword>
<reference evidence="4" key="1">
    <citation type="submission" date="2022-11" db="EMBL/GenBank/DDBJ databases">
        <title>WGS of Natronobacillus azotifigens 24KS-1, an anaerobic diazotrophic haloalkaliphile from soda-rich habitats.</title>
        <authorList>
            <person name="Sorokin D.Y."/>
            <person name="Merkel A.Y."/>
        </authorList>
    </citation>
    <scope>NUCLEOTIDE SEQUENCE</scope>
    <source>
        <strain evidence="4">24KS-1</strain>
    </source>
</reference>
<dbReference type="SUPFAM" id="SSF51261">
    <property type="entry name" value="Duplicated hybrid motif"/>
    <property type="match status" value="1"/>
</dbReference>
<dbReference type="Gene3D" id="2.70.70.10">
    <property type="entry name" value="Glucose Permease (Domain IIA)"/>
    <property type="match status" value="1"/>
</dbReference>
<sequence length="275" mass="30861">MKMKEEHNNVSKNKWKRIIEKKGFFPAVYLTVAAILLTGVLWYQNLDNRIPETQTEQSDDLGNDAVRGEYPFDFNQDSDPVVSQAETVRLPVAEGSQSQIVTKFYDFEKDSEDQEKALVLYNNKYYQSQGIDIAASSEDPMSVVAALSGRVVELREDPLLGFVIQMEHDHGVSTYYASLTDVQVEEGQEVAQGEVLATAGQNVYGQASGTHVHFEIRKEGTPVNPEVYFDQPITEVRLPDAEDEDEDHNNDSDENEASAQNETEELQSTRATTNT</sequence>
<feature type="compositionally biased region" description="Polar residues" evidence="1">
    <location>
        <begin position="266"/>
        <end position="275"/>
    </location>
</feature>
<dbReference type="CDD" id="cd12797">
    <property type="entry name" value="M23_peptidase"/>
    <property type="match status" value="1"/>
</dbReference>
<dbReference type="RefSeq" id="WP_268780431.1">
    <property type="nucleotide sequence ID" value="NZ_JAPRAT010000020.1"/>
</dbReference>
<dbReference type="EMBL" id="JAPRAT010000020">
    <property type="protein sequence ID" value="MCZ0703668.1"/>
    <property type="molecule type" value="Genomic_DNA"/>
</dbReference>
<feature type="compositionally biased region" description="Acidic residues" evidence="1">
    <location>
        <begin position="241"/>
        <end position="256"/>
    </location>
</feature>
<evidence type="ECO:0000256" key="1">
    <source>
        <dbReference type="SAM" id="MobiDB-lite"/>
    </source>
</evidence>
<dbReference type="InterPro" id="IPR016047">
    <property type="entry name" value="M23ase_b-sheet_dom"/>
</dbReference>
<name>A0A9J6RE92_9BACI</name>
<keyword evidence="2" id="KW-1133">Transmembrane helix</keyword>
<dbReference type="AlphaFoldDB" id="A0A9J6RE92"/>
<feature type="region of interest" description="Disordered" evidence="1">
    <location>
        <begin position="223"/>
        <end position="275"/>
    </location>
</feature>
<comment type="caution">
    <text evidence="4">The sequence shown here is derived from an EMBL/GenBank/DDBJ whole genome shotgun (WGS) entry which is preliminary data.</text>
</comment>
<dbReference type="PANTHER" id="PTHR21666">
    <property type="entry name" value="PEPTIDASE-RELATED"/>
    <property type="match status" value="1"/>
</dbReference>
<protein>
    <submittedName>
        <fullName evidence="4">M23 family metallopeptidase</fullName>
    </submittedName>
</protein>
<feature type="transmembrane region" description="Helical" evidence="2">
    <location>
        <begin position="24"/>
        <end position="43"/>
    </location>
</feature>
<dbReference type="Proteomes" id="UP001084197">
    <property type="component" value="Unassembled WGS sequence"/>
</dbReference>
<accession>A0A9J6RE92</accession>
<dbReference type="GO" id="GO:0004222">
    <property type="term" value="F:metalloendopeptidase activity"/>
    <property type="evidence" value="ECO:0007669"/>
    <property type="project" value="TreeGrafter"/>
</dbReference>
<gene>
    <name evidence="4" type="ORF">OWO01_10595</name>
</gene>